<dbReference type="InterPro" id="IPR001357">
    <property type="entry name" value="BRCT_dom"/>
</dbReference>
<accession>A0A158Q6X6</accession>
<dbReference type="SMART" id="SM00292">
    <property type="entry name" value="BRCT"/>
    <property type="match status" value="1"/>
</dbReference>
<dbReference type="SUPFAM" id="SSF52113">
    <property type="entry name" value="BRCT domain"/>
    <property type="match status" value="2"/>
</dbReference>
<feature type="compositionally biased region" description="Polar residues" evidence="1">
    <location>
        <begin position="355"/>
        <end position="364"/>
    </location>
</feature>
<dbReference type="WBParaSite" id="EEL_0000085501-mRNA-1">
    <property type="protein sequence ID" value="EEL_0000085501-mRNA-1"/>
    <property type="gene ID" value="EEL_0000085501"/>
</dbReference>
<evidence type="ECO:0000259" key="2">
    <source>
        <dbReference type="PROSITE" id="PS50172"/>
    </source>
</evidence>
<feature type="region of interest" description="Disordered" evidence="1">
    <location>
        <begin position="342"/>
        <end position="364"/>
    </location>
</feature>
<evidence type="ECO:0000313" key="3">
    <source>
        <dbReference type="Proteomes" id="UP000050640"/>
    </source>
</evidence>
<proteinExistence type="predicted"/>
<evidence type="ECO:0000313" key="4">
    <source>
        <dbReference type="WBParaSite" id="EEL_0000085501-mRNA-1"/>
    </source>
</evidence>
<evidence type="ECO:0000256" key="1">
    <source>
        <dbReference type="SAM" id="MobiDB-lite"/>
    </source>
</evidence>
<dbReference type="PANTHER" id="PTHR14625:SF3">
    <property type="entry name" value="MICROCEPHALIN"/>
    <property type="match status" value="1"/>
</dbReference>
<dbReference type="Proteomes" id="UP000050640">
    <property type="component" value="Unplaced"/>
</dbReference>
<dbReference type="Pfam" id="PF12738">
    <property type="entry name" value="PTCB-BRCT"/>
    <property type="match status" value="1"/>
</dbReference>
<dbReference type="STRING" id="1147741.A0A158Q6X6"/>
<dbReference type="PROSITE" id="PS50172">
    <property type="entry name" value="BRCT"/>
    <property type="match status" value="2"/>
</dbReference>
<organism evidence="3 4">
    <name type="scientific">Elaeophora elaphi</name>
    <dbReference type="NCBI Taxonomy" id="1147741"/>
    <lineage>
        <taxon>Eukaryota</taxon>
        <taxon>Metazoa</taxon>
        <taxon>Ecdysozoa</taxon>
        <taxon>Nematoda</taxon>
        <taxon>Chromadorea</taxon>
        <taxon>Rhabditida</taxon>
        <taxon>Spirurina</taxon>
        <taxon>Spiruromorpha</taxon>
        <taxon>Filarioidea</taxon>
        <taxon>Onchocercidae</taxon>
        <taxon>Elaeophora</taxon>
    </lineage>
</organism>
<dbReference type="CDD" id="cd17716">
    <property type="entry name" value="BRCT_microcephalin_rpt1"/>
    <property type="match status" value="1"/>
</dbReference>
<dbReference type="PANTHER" id="PTHR14625">
    <property type="entry name" value="MICROCEPHALIN"/>
    <property type="match status" value="1"/>
</dbReference>
<feature type="domain" description="BRCT" evidence="2">
    <location>
        <begin position="68"/>
        <end position="157"/>
    </location>
</feature>
<dbReference type="InterPro" id="IPR022047">
    <property type="entry name" value="Microcephalin-like"/>
</dbReference>
<dbReference type="GO" id="GO:0000278">
    <property type="term" value="P:mitotic cell cycle"/>
    <property type="evidence" value="ECO:0007669"/>
    <property type="project" value="TreeGrafter"/>
</dbReference>
<protein>
    <submittedName>
        <fullName evidence="4">BRCT domain-containing protein</fullName>
    </submittedName>
</protein>
<reference evidence="4" key="1">
    <citation type="submission" date="2016-04" db="UniProtKB">
        <authorList>
            <consortium name="WormBaseParasite"/>
        </authorList>
    </citation>
    <scope>IDENTIFICATION</scope>
</reference>
<dbReference type="Gene3D" id="3.40.50.10190">
    <property type="entry name" value="BRCT domain"/>
    <property type="match status" value="3"/>
</dbReference>
<keyword evidence="3" id="KW-1185">Reference proteome</keyword>
<feature type="domain" description="BRCT" evidence="2">
    <location>
        <begin position="496"/>
        <end position="580"/>
    </location>
</feature>
<name>A0A158Q6X6_9BILA</name>
<dbReference type="InterPro" id="IPR036420">
    <property type="entry name" value="BRCT_dom_sf"/>
</dbReference>
<sequence>MRKTLSTGSSSSSFYVETPNFFKSISNSSSFQLSKITDSAEHNLWMESQLKTCALSSPLRDDHTGSINKAKVLEGVKAFVDVRLKKTSVLRQMLRDLGAHVNLRFSRNITHLIFWNGRQETLDKAHHLGTKISIISPHWVFKCFVNLTRADEGPFLLYGIKDLAIPMRLMAMGRVGTVSMSFHDKAVNSSGDTPSQSQIVHAIETLSDQLTSKLSALNALLLHISKIIESSLFKRCVIAQCTLIILLASPTNNENIDVVEIISPIVDRVRKRLDELNMLNCYSPMETPFRSCACNVDDEKDVSCLSLKHSENGVSTEVNSIEIVRQQKAKDHCRVSKKQRRHTISRTSVLRGESDQQFATPTAESSTSVNLVEITQSELVKRRGRPTVNSEQLAEYTPVRFHKYLQRRYRSIRAGHAAQLNTEKMVCMYRKMMDRNFSKTLSDSRKFLAKDLEKNISKARPVVVRTRSSVLNELQNVPSSNEFVKKKKTVRKRVKSGNIILSGITKIERETVFAITKKLGVLKIASTVDERTRYVVSDQEGVRTVNVMRALVKGIPIVTIEWAYRSLEIGGWLKGSDFFVSRWKIAHRAWLNGRMARLFSALGPFYVSSKCEPEAKHLLHLIKSCHGKTTESLNRAVIFVAPHSEWGTFMQLRKDNETRATYITEKSLLGTVNNLLTLSELYEGRIFGKALSLSIQYASAESIFCCD</sequence>
<dbReference type="AlphaFoldDB" id="A0A158Q6X6"/>